<dbReference type="Proteomes" id="UP001642360">
    <property type="component" value="Unassembled WGS sequence"/>
</dbReference>
<feature type="compositionally biased region" description="Basic and acidic residues" evidence="1">
    <location>
        <begin position="22"/>
        <end position="42"/>
    </location>
</feature>
<protein>
    <recommendedName>
        <fullName evidence="4">Protein BIC1-like</fullName>
    </recommendedName>
</protein>
<evidence type="ECO:0000313" key="3">
    <source>
        <dbReference type="Proteomes" id="UP001642360"/>
    </source>
</evidence>
<accession>A0ABC8S578</accession>
<name>A0ABC8S578_9AQUA</name>
<evidence type="ECO:0000256" key="1">
    <source>
        <dbReference type="SAM" id="MobiDB-lite"/>
    </source>
</evidence>
<evidence type="ECO:0000313" key="2">
    <source>
        <dbReference type="EMBL" id="CAK9151990.1"/>
    </source>
</evidence>
<dbReference type="PANTHER" id="PTHR34207">
    <property type="entry name" value="PROTEIN BIC1"/>
    <property type="match status" value="1"/>
</dbReference>
<feature type="compositionally biased region" description="Polar residues" evidence="1">
    <location>
        <begin position="59"/>
        <end position="73"/>
    </location>
</feature>
<gene>
    <name evidence="2" type="ORF">ILEXP_LOCUS20168</name>
</gene>
<evidence type="ECO:0008006" key="4">
    <source>
        <dbReference type="Google" id="ProtNLM"/>
    </source>
</evidence>
<keyword evidence="3" id="KW-1185">Reference proteome</keyword>
<sequence>MGSKSGENASHHQVVSVSSEFKQTEKKDDQIESERPFSEVDNHQNLPQTPSSKSKKPTNDATSVLQGCTSTPVLDVITTNAPPSSTEAMAEDSGRERLKRHRMEVAGRVWIPEIWGQEELLKDWIDCTAFDASLMNNSIMSARAALVEGGRNSRRLRIENRC</sequence>
<feature type="region of interest" description="Disordered" evidence="1">
    <location>
        <begin position="1"/>
        <end position="73"/>
    </location>
</feature>
<comment type="caution">
    <text evidence="2">The sequence shown here is derived from an EMBL/GenBank/DDBJ whole genome shotgun (WGS) entry which is preliminary data.</text>
</comment>
<dbReference type="InterPro" id="IPR040374">
    <property type="entry name" value="BIC"/>
</dbReference>
<dbReference type="PANTHER" id="PTHR34207:SF2">
    <property type="entry name" value="PROTEIN BIC1"/>
    <property type="match status" value="1"/>
</dbReference>
<feature type="compositionally biased region" description="Polar residues" evidence="1">
    <location>
        <begin position="43"/>
        <end position="52"/>
    </location>
</feature>
<feature type="compositionally biased region" description="Polar residues" evidence="1">
    <location>
        <begin position="1"/>
        <end position="21"/>
    </location>
</feature>
<reference evidence="2 3" key="1">
    <citation type="submission" date="2024-02" db="EMBL/GenBank/DDBJ databases">
        <authorList>
            <person name="Vignale AGUSTIN F."/>
            <person name="Sosa J E."/>
            <person name="Modenutti C."/>
        </authorList>
    </citation>
    <scope>NUCLEOTIDE SEQUENCE [LARGE SCALE GENOMIC DNA]</scope>
</reference>
<dbReference type="EMBL" id="CAUOFW020002192">
    <property type="protein sequence ID" value="CAK9151990.1"/>
    <property type="molecule type" value="Genomic_DNA"/>
</dbReference>
<organism evidence="2 3">
    <name type="scientific">Ilex paraguariensis</name>
    <name type="common">yerba mate</name>
    <dbReference type="NCBI Taxonomy" id="185542"/>
    <lineage>
        <taxon>Eukaryota</taxon>
        <taxon>Viridiplantae</taxon>
        <taxon>Streptophyta</taxon>
        <taxon>Embryophyta</taxon>
        <taxon>Tracheophyta</taxon>
        <taxon>Spermatophyta</taxon>
        <taxon>Magnoliopsida</taxon>
        <taxon>eudicotyledons</taxon>
        <taxon>Gunneridae</taxon>
        <taxon>Pentapetalae</taxon>
        <taxon>asterids</taxon>
        <taxon>campanulids</taxon>
        <taxon>Aquifoliales</taxon>
        <taxon>Aquifoliaceae</taxon>
        <taxon>Ilex</taxon>
    </lineage>
</organism>
<proteinExistence type="predicted"/>
<dbReference type="AlphaFoldDB" id="A0ABC8S578"/>
<dbReference type="CDD" id="cd22645">
    <property type="entry name" value="BIC1_CID"/>
    <property type="match status" value="1"/>
</dbReference>